<proteinExistence type="predicted"/>
<dbReference type="PANTHER" id="PTHR13200">
    <property type="entry name" value="EEF1A LYSINE METHYLTRANSFERASE 1"/>
    <property type="match status" value="1"/>
</dbReference>
<keyword evidence="6" id="KW-1185">Reference proteome</keyword>
<gene>
    <name evidence="5" type="ORF">CDD80_6614</name>
</gene>
<dbReference type="GO" id="GO:0032259">
    <property type="term" value="P:methylation"/>
    <property type="evidence" value="ECO:0007669"/>
    <property type="project" value="UniProtKB-KW"/>
</dbReference>
<comment type="subcellular location">
    <subcellularLocation>
        <location evidence="1">Cytoplasm</location>
    </subcellularLocation>
</comment>
<dbReference type="Proteomes" id="UP000226431">
    <property type="component" value="Unassembled WGS sequence"/>
</dbReference>
<dbReference type="GO" id="GO:0005737">
    <property type="term" value="C:cytoplasm"/>
    <property type="evidence" value="ECO:0007669"/>
    <property type="project" value="UniProtKB-SubCell"/>
</dbReference>
<evidence type="ECO:0000256" key="3">
    <source>
        <dbReference type="ARBA" id="ARBA00022603"/>
    </source>
</evidence>
<keyword evidence="3" id="KW-0489">Methyltransferase</keyword>
<evidence type="ECO:0000256" key="4">
    <source>
        <dbReference type="ARBA" id="ARBA00022679"/>
    </source>
</evidence>
<dbReference type="AlphaFoldDB" id="A0A2C5YQ14"/>
<accession>A0A2C5YQ14</accession>
<dbReference type="InterPro" id="IPR041370">
    <property type="entry name" value="Mlase_EEF1AKMT1/ZCCHC4"/>
</dbReference>
<dbReference type="EMBL" id="NJES01000737">
    <property type="protein sequence ID" value="PHH69610.1"/>
    <property type="molecule type" value="Genomic_DNA"/>
</dbReference>
<evidence type="ECO:0008006" key="7">
    <source>
        <dbReference type="Google" id="ProtNLM"/>
    </source>
</evidence>
<evidence type="ECO:0000256" key="2">
    <source>
        <dbReference type="ARBA" id="ARBA00022490"/>
    </source>
</evidence>
<evidence type="ECO:0000313" key="6">
    <source>
        <dbReference type="Proteomes" id="UP000226431"/>
    </source>
</evidence>
<protein>
    <recommendedName>
        <fullName evidence="7">Elongation factor methyltransferase 5</fullName>
    </recommendedName>
</protein>
<dbReference type="PANTHER" id="PTHR13200:SF0">
    <property type="entry name" value="EEF1A LYSINE METHYLTRANSFERASE 1"/>
    <property type="match status" value="1"/>
</dbReference>
<evidence type="ECO:0000256" key="1">
    <source>
        <dbReference type="ARBA" id="ARBA00004496"/>
    </source>
</evidence>
<dbReference type="Pfam" id="PF10237">
    <property type="entry name" value="N6-adenineMlase"/>
    <property type="match status" value="1"/>
</dbReference>
<evidence type="ECO:0000313" key="5">
    <source>
        <dbReference type="EMBL" id="PHH69610.1"/>
    </source>
</evidence>
<organism evidence="5 6">
    <name type="scientific">Ophiocordyceps camponoti-rufipedis</name>
    <dbReference type="NCBI Taxonomy" id="2004952"/>
    <lineage>
        <taxon>Eukaryota</taxon>
        <taxon>Fungi</taxon>
        <taxon>Dikarya</taxon>
        <taxon>Ascomycota</taxon>
        <taxon>Pezizomycotina</taxon>
        <taxon>Sordariomycetes</taxon>
        <taxon>Hypocreomycetidae</taxon>
        <taxon>Hypocreales</taxon>
        <taxon>Ophiocordycipitaceae</taxon>
        <taxon>Ophiocordyceps</taxon>
    </lineage>
</organism>
<keyword evidence="2" id="KW-0963">Cytoplasm</keyword>
<reference evidence="5 6" key="1">
    <citation type="submission" date="2017-06" db="EMBL/GenBank/DDBJ databases">
        <title>Ant-infecting Ophiocordyceps genomes reveal a high diversity of potential behavioral manipulation genes and a possible major role for enterotoxins.</title>
        <authorList>
            <person name="De Bekker C."/>
            <person name="Evans H.C."/>
            <person name="Brachmann A."/>
            <person name="Hughes D.P."/>
        </authorList>
    </citation>
    <scope>NUCLEOTIDE SEQUENCE [LARGE SCALE GENOMIC DNA]</scope>
    <source>
        <strain evidence="5 6">Map16</strain>
    </source>
</reference>
<dbReference type="OrthoDB" id="206354at2759"/>
<dbReference type="STRING" id="2004952.A0A2C5YQ14"/>
<dbReference type="GO" id="GO:0016279">
    <property type="term" value="F:protein-lysine N-methyltransferase activity"/>
    <property type="evidence" value="ECO:0007669"/>
    <property type="project" value="InterPro"/>
</dbReference>
<keyword evidence="4" id="KW-0808">Transferase</keyword>
<sequence>MDERDDETISLSDRATAALAEFNAQRHLLDTEFARIQFEAEDNVIADQHDKRFQIYDEFVYYDYREPLKLPPALKSSIDRIFCDPPFLSEDCQTKAATTIRWLLKDASAGLPRPRVIICTGERVNELIARLYQSLGVIATTFQPHHANGLGNEFLCYANFQSTSWTQCPENLKTLSNSK</sequence>
<name>A0A2C5YQ14_9HYPO</name>
<comment type="caution">
    <text evidence="5">The sequence shown here is derived from an EMBL/GenBank/DDBJ whole genome shotgun (WGS) entry which is preliminary data.</text>
</comment>
<dbReference type="InterPro" id="IPR019369">
    <property type="entry name" value="Efm5/EEF1AKMT1"/>
</dbReference>